<organism evidence="2 3">
    <name type="scientific">Limulus polyphemus</name>
    <name type="common">Atlantic horseshoe crab</name>
    <dbReference type="NCBI Taxonomy" id="6850"/>
    <lineage>
        <taxon>Eukaryota</taxon>
        <taxon>Metazoa</taxon>
        <taxon>Ecdysozoa</taxon>
        <taxon>Arthropoda</taxon>
        <taxon>Chelicerata</taxon>
        <taxon>Merostomata</taxon>
        <taxon>Xiphosura</taxon>
        <taxon>Limulidae</taxon>
        <taxon>Limulus</taxon>
    </lineage>
</organism>
<feature type="chain" id="PRO_5046731470" evidence="1">
    <location>
        <begin position="23"/>
        <end position="140"/>
    </location>
</feature>
<sequence>MMMTIIVTGVLLFVVLNGTVTANVILRDAESYPAFLSGDVANRVPPPENKLLCLIMGVNPYFCQNEEETFNEDFAENVYRTGGLHNIVEESMGRKTFTSCRGLACKLQLQAENPEIVKQSVDFGKRQFRPEDAAAFYSGW</sequence>
<feature type="signal peptide" evidence="1">
    <location>
        <begin position="1"/>
        <end position="22"/>
    </location>
</feature>
<evidence type="ECO:0000313" key="2">
    <source>
        <dbReference type="Proteomes" id="UP000694941"/>
    </source>
</evidence>
<reference evidence="3" key="1">
    <citation type="submission" date="2025-08" db="UniProtKB">
        <authorList>
            <consortium name="RefSeq"/>
        </authorList>
    </citation>
    <scope>IDENTIFICATION</scope>
    <source>
        <tissue evidence="3">Muscle</tissue>
    </source>
</reference>
<gene>
    <name evidence="3" type="primary">LOC111087683</name>
</gene>
<dbReference type="GeneID" id="111087683"/>
<accession>A0ABM1T4S4</accession>
<keyword evidence="1" id="KW-0732">Signal</keyword>
<dbReference type="RefSeq" id="XP_022250880.1">
    <property type="nucleotide sequence ID" value="XM_022395172.1"/>
</dbReference>
<name>A0ABM1T4S4_LIMPO</name>
<dbReference type="Proteomes" id="UP000694941">
    <property type="component" value="Unplaced"/>
</dbReference>
<protein>
    <submittedName>
        <fullName evidence="3">Uncharacterized protein LOC111087683</fullName>
    </submittedName>
</protein>
<keyword evidence="2" id="KW-1185">Reference proteome</keyword>
<evidence type="ECO:0000313" key="3">
    <source>
        <dbReference type="RefSeq" id="XP_022250880.1"/>
    </source>
</evidence>
<proteinExistence type="predicted"/>
<evidence type="ECO:0000256" key="1">
    <source>
        <dbReference type="SAM" id="SignalP"/>
    </source>
</evidence>